<dbReference type="InterPro" id="IPR012910">
    <property type="entry name" value="Plug_dom"/>
</dbReference>
<dbReference type="GO" id="GO:0033214">
    <property type="term" value="P:siderophore-iron import into cell"/>
    <property type="evidence" value="ECO:0007669"/>
    <property type="project" value="TreeGrafter"/>
</dbReference>
<feature type="domain" description="TonB-dependent receptor plug" evidence="11">
    <location>
        <begin position="55"/>
        <end position="161"/>
    </location>
</feature>
<dbReference type="GO" id="GO:0009279">
    <property type="term" value="C:cell outer membrane"/>
    <property type="evidence" value="ECO:0007669"/>
    <property type="project" value="UniProtKB-SubCell"/>
</dbReference>
<accession>A0A2S7WWP2</accession>
<dbReference type="Proteomes" id="UP000239068">
    <property type="component" value="Unassembled WGS sequence"/>
</dbReference>
<gene>
    <name evidence="12" type="ORF">BTO16_05255</name>
</gene>
<dbReference type="SUPFAM" id="SSF56935">
    <property type="entry name" value="Porins"/>
    <property type="match status" value="1"/>
</dbReference>
<evidence type="ECO:0000256" key="8">
    <source>
        <dbReference type="PROSITE-ProRule" id="PRU01360"/>
    </source>
</evidence>
<dbReference type="AlphaFoldDB" id="A0A2S7WWP2"/>
<dbReference type="Gene3D" id="2.170.130.10">
    <property type="entry name" value="TonB-dependent receptor, plug domain"/>
    <property type="match status" value="1"/>
</dbReference>
<keyword evidence="13" id="KW-1185">Reference proteome</keyword>
<dbReference type="Gene3D" id="2.40.170.20">
    <property type="entry name" value="TonB-dependent receptor, beta-barrel domain"/>
    <property type="match status" value="1"/>
</dbReference>
<dbReference type="PANTHER" id="PTHR30442:SF0">
    <property type="entry name" value="FE(3+) DICITRATE TRANSPORT PROTEIN FECA"/>
    <property type="match status" value="1"/>
</dbReference>
<proteinExistence type="inferred from homology"/>
<evidence type="ECO:0000256" key="6">
    <source>
        <dbReference type="ARBA" id="ARBA00023136"/>
    </source>
</evidence>
<evidence type="ECO:0000313" key="13">
    <source>
        <dbReference type="Proteomes" id="UP000239068"/>
    </source>
</evidence>
<keyword evidence="6 8" id="KW-0472">Membrane</keyword>
<keyword evidence="2 8" id="KW-0813">Transport</keyword>
<keyword evidence="3 8" id="KW-1134">Transmembrane beta strand</keyword>
<keyword evidence="12" id="KW-0675">Receptor</keyword>
<evidence type="ECO:0000256" key="2">
    <source>
        <dbReference type="ARBA" id="ARBA00022448"/>
    </source>
</evidence>
<comment type="similarity">
    <text evidence="8 9">Belongs to the TonB-dependent receptor family.</text>
</comment>
<evidence type="ECO:0000313" key="12">
    <source>
        <dbReference type="EMBL" id="PQJ82015.1"/>
    </source>
</evidence>
<dbReference type="InterPro" id="IPR039426">
    <property type="entry name" value="TonB-dep_rcpt-like"/>
</dbReference>
<evidence type="ECO:0000256" key="5">
    <source>
        <dbReference type="ARBA" id="ARBA00023077"/>
    </source>
</evidence>
<dbReference type="CDD" id="cd01347">
    <property type="entry name" value="ligand_gated_channel"/>
    <property type="match status" value="1"/>
</dbReference>
<dbReference type="RefSeq" id="WP_105020586.1">
    <property type="nucleotide sequence ID" value="NZ_MSCM01000001.1"/>
</dbReference>
<sequence length="743" mass="82537">MRTSIIALIVLFTITLSAQEKKKKDKSLDSIQKLDEVFISSNAIFGNKYMAKNRTGSAYYLSPKELEKFGFTDINRALRAVPGVTIYEEDGFGLRPNISLRGTSPERSSKITLMEDGVLISPAPYSASAAYYFPTIARMEAVEILKGSSQVQFGPFTTGGAINMISAQIPSEFSGQVRASYGSFNSNQLQAKIGGSTKRIGYMVQYVNYGSNGFKTLPSGKNTGFNKNDIVAKIAINLFPDAIVQQSVEFKFQYADEVGNETYLGLSENDFNDNPFSRYASSNEDKMTTDHTQYMLTYKVDFNKNTRLTTTAYQNNFARNWYKLNDVTFSGDKQSIATILENPTNLSNHFNIVNGSVNSDLNAIGVKANNRKYYAQGLQTKLEYHWFKGDTFHDLEIGARYHYDEEDRFQWVDNYSISNTGKMSLTTAGLPGTDANRITSAKAFATYITYKLKYNNWVITPGARYENITLKRDDFGKSDVTRTGVNLASRENTVGVFIPGIGANYKFNNDFSLFGGVHKGFSPPGNQEGQEPEESINYELGTRFNLGKLKAEFVGFFNDYSNLLGSDLAATGGTGSLDQFNAGEVNVNGIELLLNYNFTTENAKFSWPVSFGYTFTNTKFQNSFGSSDGLWGVVTIGDELPYIPKHQLNAALSLEHKLFEINLNARLNGAFRTLAGTGTIPNNERVDSNFIIDVSGKYFLNKNLILTANIINLLDTTYAVSRVPAGLRPGHPFGVYAGFDFRF</sequence>
<dbReference type="Pfam" id="PF00593">
    <property type="entry name" value="TonB_dep_Rec_b-barrel"/>
    <property type="match status" value="1"/>
</dbReference>
<evidence type="ECO:0000259" key="11">
    <source>
        <dbReference type="Pfam" id="PF07715"/>
    </source>
</evidence>
<evidence type="ECO:0000256" key="9">
    <source>
        <dbReference type="RuleBase" id="RU003357"/>
    </source>
</evidence>
<dbReference type="InterPro" id="IPR000531">
    <property type="entry name" value="Beta-barrel_TonB"/>
</dbReference>
<dbReference type="OrthoDB" id="9758472at2"/>
<evidence type="ECO:0000256" key="1">
    <source>
        <dbReference type="ARBA" id="ARBA00004571"/>
    </source>
</evidence>
<dbReference type="InterPro" id="IPR036942">
    <property type="entry name" value="Beta-barrel_TonB_sf"/>
</dbReference>
<dbReference type="Pfam" id="PF07715">
    <property type="entry name" value="Plug"/>
    <property type="match status" value="1"/>
</dbReference>
<dbReference type="PANTHER" id="PTHR30442">
    <property type="entry name" value="IRON III DICITRATE TRANSPORT PROTEIN FECA"/>
    <property type="match status" value="1"/>
</dbReference>
<organism evidence="12 13">
    <name type="scientific">Polaribacter glomeratus</name>
    <dbReference type="NCBI Taxonomy" id="102"/>
    <lineage>
        <taxon>Bacteria</taxon>
        <taxon>Pseudomonadati</taxon>
        <taxon>Bacteroidota</taxon>
        <taxon>Flavobacteriia</taxon>
        <taxon>Flavobacteriales</taxon>
        <taxon>Flavobacteriaceae</taxon>
    </lineage>
</organism>
<protein>
    <submittedName>
        <fullName evidence="12">TonB-dependent receptor</fullName>
    </submittedName>
</protein>
<evidence type="ECO:0000256" key="7">
    <source>
        <dbReference type="ARBA" id="ARBA00023237"/>
    </source>
</evidence>
<evidence type="ECO:0000256" key="4">
    <source>
        <dbReference type="ARBA" id="ARBA00022692"/>
    </source>
</evidence>
<dbReference type="PROSITE" id="PS52016">
    <property type="entry name" value="TONB_DEPENDENT_REC_3"/>
    <property type="match status" value="1"/>
</dbReference>
<name>A0A2S7WWP2_9FLAO</name>
<keyword evidence="4 8" id="KW-0812">Transmembrane</keyword>
<keyword evidence="5 9" id="KW-0798">TonB box</keyword>
<comment type="caution">
    <text evidence="12">The sequence shown here is derived from an EMBL/GenBank/DDBJ whole genome shotgun (WGS) entry which is preliminary data.</text>
</comment>
<dbReference type="EMBL" id="MSCM01000001">
    <property type="protein sequence ID" value="PQJ82015.1"/>
    <property type="molecule type" value="Genomic_DNA"/>
</dbReference>
<evidence type="ECO:0000259" key="10">
    <source>
        <dbReference type="Pfam" id="PF00593"/>
    </source>
</evidence>
<evidence type="ECO:0000256" key="3">
    <source>
        <dbReference type="ARBA" id="ARBA00022452"/>
    </source>
</evidence>
<dbReference type="InterPro" id="IPR037066">
    <property type="entry name" value="Plug_dom_sf"/>
</dbReference>
<comment type="subcellular location">
    <subcellularLocation>
        <location evidence="1 8">Cell outer membrane</location>
        <topology evidence="1 8">Multi-pass membrane protein</topology>
    </subcellularLocation>
</comment>
<keyword evidence="7 8" id="KW-0998">Cell outer membrane</keyword>
<feature type="domain" description="TonB-dependent receptor-like beta-barrel" evidence="10">
    <location>
        <begin position="263"/>
        <end position="713"/>
    </location>
</feature>
<reference evidence="12 13" key="1">
    <citation type="submission" date="2016-12" db="EMBL/GenBank/DDBJ databases">
        <title>Trade-off between light-utilization and light-protection in marine flavobacteria.</title>
        <authorList>
            <person name="Kumagai Y."/>
            <person name="Yoshizawa S."/>
            <person name="Kogure K."/>
            <person name="Iwasaki W."/>
        </authorList>
    </citation>
    <scope>NUCLEOTIDE SEQUENCE [LARGE SCALE GENOMIC DNA]</scope>
    <source>
        <strain evidence="12 13">ATCC 43844</strain>
    </source>
</reference>